<comment type="caution">
    <text evidence="7">The sequence shown here is derived from an EMBL/GenBank/DDBJ whole genome shotgun (WGS) entry which is preliminary data.</text>
</comment>
<feature type="transmembrane region" description="Helical" evidence="6">
    <location>
        <begin position="37"/>
        <end position="54"/>
    </location>
</feature>
<organism evidence="7 8">
    <name type="scientific">Paraglaciecola arctica BSs20135</name>
    <dbReference type="NCBI Taxonomy" id="493475"/>
    <lineage>
        <taxon>Bacteria</taxon>
        <taxon>Pseudomonadati</taxon>
        <taxon>Pseudomonadota</taxon>
        <taxon>Gammaproteobacteria</taxon>
        <taxon>Alteromonadales</taxon>
        <taxon>Alteromonadaceae</taxon>
        <taxon>Paraglaciecola</taxon>
    </lineage>
</organism>
<dbReference type="GO" id="GO:0016787">
    <property type="term" value="F:hydrolase activity"/>
    <property type="evidence" value="ECO:0007669"/>
    <property type="project" value="TreeGrafter"/>
</dbReference>
<dbReference type="GO" id="GO:0016020">
    <property type="term" value="C:membrane"/>
    <property type="evidence" value="ECO:0007669"/>
    <property type="project" value="UniProtKB-SubCell"/>
</dbReference>
<dbReference type="STRING" id="493475.GARC_0631"/>
<dbReference type="PANTHER" id="PTHR31885:SF6">
    <property type="entry name" value="GH04784P"/>
    <property type="match status" value="1"/>
</dbReference>
<dbReference type="EMBL" id="BAEO01000008">
    <property type="protein sequence ID" value="GAC17612.1"/>
    <property type="molecule type" value="Genomic_DNA"/>
</dbReference>
<keyword evidence="5 6" id="KW-0472">Membrane</keyword>
<keyword evidence="3 6" id="KW-0812">Transmembrane</keyword>
<evidence type="ECO:0000256" key="4">
    <source>
        <dbReference type="ARBA" id="ARBA00022989"/>
    </source>
</evidence>
<feature type="transmembrane region" description="Helical" evidence="6">
    <location>
        <begin position="60"/>
        <end position="79"/>
    </location>
</feature>
<evidence type="ECO:0000256" key="3">
    <source>
        <dbReference type="ARBA" id="ARBA00022692"/>
    </source>
</evidence>
<dbReference type="AlphaFoldDB" id="K6YHG1"/>
<accession>K6YHG1</accession>
<dbReference type="Proteomes" id="UP000006327">
    <property type="component" value="Unassembled WGS sequence"/>
</dbReference>
<feature type="transmembrane region" description="Helical" evidence="6">
    <location>
        <begin position="6"/>
        <end position="25"/>
    </location>
</feature>
<proteinExistence type="inferred from homology"/>
<protein>
    <submittedName>
        <fullName evidence="7">Transmembrane protein 86A</fullName>
    </submittedName>
</protein>
<gene>
    <name evidence="7" type="ORF">GARC_0631</name>
</gene>
<comment type="subcellular location">
    <subcellularLocation>
        <location evidence="1">Membrane</location>
        <topology evidence="1">Multi-pass membrane protein</topology>
    </subcellularLocation>
</comment>
<name>K6YHG1_9ALTE</name>
<evidence type="ECO:0000256" key="2">
    <source>
        <dbReference type="ARBA" id="ARBA00007375"/>
    </source>
</evidence>
<evidence type="ECO:0000256" key="6">
    <source>
        <dbReference type="SAM" id="Phobius"/>
    </source>
</evidence>
<dbReference type="eggNOG" id="COG3714">
    <property type="taxonomic scope" value="Bacteria"/>
</dbReference>
<sequence>MVSLSYVVDFLWLLKIIPIALLVFAVLKTEPSPSRNILLLALVFSGCGDLLLALDEFIFGVAAFLLAQLSYAVLFSRYWQGILNRWPLSLVLILFMLGMTWLLIPNLGELQLPVIAYLFTIAAMGLLAVQSSLPIRWAVLGAIFFIISDSFIAINKFIYAIPFESYWIMSTYYVAQFMLVTGFLYAVKQQKEV</sequence>
<keyword evidence="8" id="KW-1185">Reference proteome</keyword>
<evidence type="ECO:0000313" key="8">
    <source>
        <dbReference type="Proteomes" id="UP000006327"/>
    </source>
</evidence>
<comment type="similarity">
    <text evidence="2">Belongs to the TMEM86 family.</text>
</comment>
<dbReference type="PANTHER" id="PTHR31885">
    <property type="entry name" value="GH04784P"/>
    <property type="match status" value="1"/>
</dbReference>
<dbReference type="Pfam" id="PF07947">
    <property type="entry name" value="YhhN"/>
    <property type="match status" value="1"/>
</dbReference>
<reference evidence="7 8" key="1">
    <citation type="journal article" date="2017" name="Antonie Van Leeuwenhoek">
        <title>Rhizobium rhizosphaerae sp. nov., a novel species isolated from rice rhizosphere.</title>
        <authorList>
            <person name="Zhao J.J."/>
            <person name="Zhang J."/>
            <person name="Zhang R.J."/>
            <person name="Zhang C.W."/>
            <person name="Yin H.Q."/>
            <person name="Zhang X.X."/>
        </authorList>
    </citation>
    <scope>NUCLEOTIDE SEQUENCE [LARGE SCALE GENOMIC DNA]</scope>
    <source>
        <strain evidence="7 8">BSs20135</strain>
    </source>
</reference>
<feature type="transmembrane region" description="Helical" evidence="6">
    <location>
        <begin position="86"/>
        <end position="104"/>
    </location>
</feature>
<feature type="transmembrane region" description="Helical" evidence="6">
    <location>
        <begin position="110"/>
        <end position="128"/>
    </location>
</feature>
<dbReference type="InterPro" id="IPR012506">
    <property type="entry name" value="TMEM86B-like"/>
</dbReference>
<feature type="transmembrane region" description="Helical" evidence="6">
    <location>
        <begin position="135"/>
        <end position="154"/>
    </location>
</feature>
<keyword evidence="4 6" id="KW-1133">Transmembrane helix</keyword>
<evidence type="ECO:0000313" key="7">
    <source>
        <dbReference type="EMBL" id="GAC17612.1"/>
    </source>
</evidence>
<evidence type="ECO:0000256" key="1">
    <source>
        <dbReference type="ARBA" id="ARBA00004141"/>
    </source>
</evidence>
<feature type="transmembrane region" description="Helical" evidence="6">
    <location>
        <begin position="166"/>
        <end position="187"/>
    </location>
</feature>
<evidence type="ECO:0000256" key="5">
    <source>
        <dbReference type="ARBA" id="ARBA00023136"/>
    </source>
</evidence>